<proteinExistence type="predicted"/>
<dbReference type="EMBL" id="LGRX02035110">
    <property type="protein sequence ID" value="KAK3236252.1"/>
    <property type="molecule type" value="Genomic_DNA"/>
</dbReference>
<dbReference type="Proteomes" id="UP001190700">
    <property type="component" value="Unassembled WGS sequence"/>
</dbReference>
<protein>
    <recommendedName>
        <fullName evidence="1">Putative 5'-nucleotidase C-terminal domain-containing protein</fullName>
    </recommendedName>
</protein>
<keyword evidence="3" id="KW-1185">Reference proteome</keyword>
<sequence>MDLEDPSVYTLLKSMRGIIADNIPIQFLTGHTHYRGWTKLDDWAASFEAGHYLDTIGFCSFSSSFNQFSYDFIDANVPRMAAVLGLSDFQTTAGKSLSNEIKAAQAALRLNQVYGCAPKTYYSGQPLDDENSLWGLYASEVVPFTLFENNASRVLIQSTGSLRYDLYSGQVDKNDIVTMSPFEDSYWTVAQRIRGSTLKLVMANLNMASRSRVLETNRRHYNGTAATQIDKLPAYISSGNVAKPDEHYDVFTALFDVSSVSSAFESLGISTQNVQVYEKTTDTSIWSSYIAKEWPCEIGLKGLAHSRLK</sequence>
<evidence type="ECO:0000259" key="1">
    <source>
        <dbReference type="Pfam" id="PF21953"/>
    </source>
</evidence>
<dbReference type="InterPro" id="IPR029052">
    <property type="entry name" value="Metallo-depent_PP-like"/>
</dbReference>
<organism evidence="2 3">
    <name type="scientific">Cymbomonas tetramitiformis</name>
    <dbReference type="NCBI Taxonomy" id="36881"/>
    <lineage>
        <taxon>Eukaryota</taxon>
        <taxon>Viridiplantae</taxon>
        <taxon>Chlorophyta</taxon>
        <taxon>Pyramimonadophyceae</taxon>
        <taxon>Pyramimonadales</taxon>
        <taxon>Pyramimonadaceae</taxon>
        <taxon>Cymbomonas</taxon>
    </lineage>
</organism>
<name>A0AAE0BGW9_9CHLO</name>
<feature type="domain" description="Putative 5'-nucleotidase C-terminal" evidence="1">
    <location>
        <begin position="121"/>
        <end position="218"/>
    </location>
</feature>
<dbReference type="Gene3D" id="3.90.780.10">
    <property type="entry name" value="5'-Nucleotidase, C-terminal domain"/>
    <property type="match status" value="1"/>
</dbReference>
<dbReference type="Gene3D" id="3.60.21.10">
    <property type="match status" value="1"/>
</dbReference>
<dbReference type="GO" id="GO:0016787">
    <property type="term" value="F:hydrolase activity"/>
    <property type="evidence" value="ECO:0007669"/>
    <property type="project" value="InterPro"/>
</dbReference>
<gene>
    <name evidence="2" type="ORF">CYMTET_53598</name>
</gene>
<accession>A0AAE0BGW9</accession>
<reference evidence="2 3" key="1">
    <citation type="journal article" date="2015" name="Genome Biol. Evol.">
        <title>Comparative Genomics of a Bacterivorous Green Alga Reveals Evolutionary Causalities and Consequences of Phago-Mixotrophic Mode of Nutrition.</title>
        <authorList>
            <person name="Burns J.A."/>
            <person name="Paasch A."/>
            <person name="Narechania A."/>
            <person name="Kim E."/>
        </authorList>
    </citation>
    <scope>NUCLEOTIDE SEQUENCE [LARGE SCALE GENOMIC DNA]</scope>
    <source>
        <strain evidence="2 3">PLY_AMNH</strain>
    </source>
</reference>
<evidence type="ECO:0000313" key="3">
    <source>
        <dbReference type="Proteomes" id="UP001190700"/>
    </source>
</evidence>
<dbReference type="InterPro" id="IPR053828">
    <property type="entry name" value="Nucleosidase_C"/>
</dbReference>
<dbReference type="GO" id="GO:0009166">
    <property type="term" value="P:nucleotide catabolic process"/>
    <property type="evidence" value="ECO:0007669"/>
    <property type="project" value="InterPro"/>
</dbReference>
<dbReference type="AlphaFoldDB" id="A0AAE0BGW9"/>
<comment type="caution">
    <text evidence="2">The sequence shown here is derived from an EMBL/GenBank/DDBJ whole genome shotgun (WGS) entry which is preliminary data.</text>
</comment>
<dbReference type="SUPFAM" id="SSF55816">
    <property type="entry name" value="5'-nucleotidase (syn. UDP-sugar hydrolase), C-terminal domain"/>
    <property type="match status" value="1"/>
</dbReference>
<evidence type="ECO:0000313" key="2">
    <source>
        <dbReference type="EMBL" id="KAK3236252.1"/>
    </source>
</evidence>
<dbReference type="InterPro" id="IPR036907">
    <property type="entry name" value="5'-Nucleotdase_C_sf"/>
</dbReference>
<dbReference type="Pfam" id="PF21953">
    <property type="entry name" value="NadN_nucleosid_C"/>
    <property type="match status" value="1"/>
</dbReference>